<proteinExistence type="predicted"/>
<accession>A0AA38LC53</accession>
<protein>
    <submittedName>
        <fullName evidence="1">Uncharacterized protein</fullName>
    </submittedName>
</protein>
<dbReference type="EMBL" id="JAHRHJ020000004">
    <property type="protein sequence ID" value="KAH9318501.1"/>
    <property type="molecule type" value="Genomic_DNA"/>
</dbReference>
<sequence length="54" mass="6037">LVKQHRVKRFGSGGKADPFVYMALIPPGMSELERLEEANAFGMTRSAHEEPHNV</sequence>
<keyword evidence="2" id="KW-1185">Reference proteome</keyword>
<name>A0AA38LC53_TAXCH</name>
<dbReference type="AlphaFoldDB" id="A0AA38LC53"/>
<organism evidence="1 2">
    <name type="scientific">Taxus chinensis</name>
    <name type="common">Chinese yew</name>
    <name type="synonym">Taxus wallichiana var. chinensis</name>
    <dbReference type="NCBI Taxonomy" id="29808"/>
    <lineage>
        <taxon>Eukaryota</taxon>
        <taxon>Viridiplantae</taxon>
        <taxon>Streptophyta</taxon>
        <taxon>Embryophyta</taxon>
        <taxon>Tracheophyta</taxon>
        <taxon>Spermatophyta</taxon>
        <taxon>Pinopsida</taxon>
        <taxon>Pinidae</taxon>
        <taxon>Conifers II</taxon>
        <taxon>Cupressales</taxon>
        <taxon>Taxaceae</taxon>
        <taxon>Taxus</taxon>
    </lineage>
</organism>
<comment type="caution">
    <text evidence="1">The sequence shown here is derived from an EMBL/GenBank/DDBJ whole genome shotgun (WGS) entry which is preliminary data.</text>
</comment>
<reference evidence="1 2" key="1">
    <citation type="journal article" date="2021" name="Nat. Plants">
        <title>The Taxus genome provides insights into paclitaxel biosynthesis.</title>
        <authorList>
            <person name="Xiong X."/>
            <person name="Gou J."/>
            <person name="Liao Q."/>
            <person name="Li Y."/>
            <person name="Zhou Q."/>
            <person name="Bi G."/>
            <person name="Li C."/>
            <person name="Du R."/>
            <person name="Wang X."/>
            <person name="Sun T."/>
            <person name="Guo L."/>
            <person name="Liang H."/>
            <person name="Lu P."/>
            <person name="Wu Y."/>
            <person name="Zhang Z."/>
            <person name="Ro D.K."/>
            <person name="Shang Y."/>
            <person name="Huang S."/>
            <person name="Yan J."/>
        </authorList>
    </citation>
    <scope>NUCLEOTIDE SEQUENCE [LARGE SCALE GENOMIC DNA]</scope>
    <source>
        <strain evidence="1">Ta-2019</strain>
    </source>
</reference>
<evidence type="ECO:0000313" key="2">
    <source>
        <dbReference type="Proteomes" id="UP000824469"/>
    </source>
</evidence>
<evidence type="ECO:0000313" key="1">
    <source>
        <dbReference type="EMBL" id="KAH9318501.1"/>
    </source>
</evidence>
<feature type="non-terminal residue" evidence="1">
    <location>
        <position position="54"/>
    </location>
</feature>
<gene>
    <name evidence="1" type="ORF">KI387_020270</name>
</gene>
<dbReference type="Proteomes" id="UP000824469">
    <property type="component" value="Unassembled WGS sequence"/>
</dbReference>